<evidence type="ECO:0000313" key="2">
    <source>
        <dbReference type="Proteomes" id="UP000092607"/>
    </source>
</evidence>
<proteinExistence type="predicted"/>
<name>A0A1B8Q863_MORLA</name>
<dbReference type="EMBL" id="LZMS01000002">
    <property type="protein sequence ID" value="OBX67268.1"/>
    <property type="molecule type" value="Genomic_DNA"/>
</dbReference>
<dbReference type="Proteomes" id="UP000092607">
    <property type="component" value="Unassembled WGS sequence"/>
</dbReference>
<dbReference type="OrthoDB" id="7067574at2"/>
<dbReference type="RefSeq" id="WP_065256122.1">
    <property type="nucleotide sequence ID" value="NZ_LZDR01000062.1"/>
</dbReference>
<gene>
    <name evidence="1" type="ORF">A9309_01280</name>
</gene>
<accession>A0A1B8Q863</accession>
<reference evidence="1 2" key="1">
    <citation type="submission" date="2016-06" db="EMBL/GenBank/DDBJ databases">
        <title>Draft genome of Moraxella lacunata CCUG 57757A.</title>
        <authorList>
            <person name="Salva-Serra F."/>
            <person name="Engstrom-Jakobsson H."/>
            <person name="Thorell K."/>
            <person name="Gonzales-Siles L."/>
            <person name="Karlsson R."/>
            <person name="Boulund F."/>
            <person name="Engstrand L."/>
            <person name="Kristiansson E."/>
            <person name="Moore E."/>
        </authorList>
    </citation>
    <scope>NUCLEOTIDE SEQUENCE [LARGE SCALE GENOMIC DNA]</scope>
    <source>
        <strain evidence="1 2">CCUG 57757A</strain>
    </source>
</reference>
<evidence type="ECO:0000313" key="1">
    <source>
        <dbReference type="EMBL" id="OBX67268.1"/>
    </source>
</evidence>
<comment type="caution">
    <text evidence="1">The sequence shown here is derived from an EMBL/GenBank/DDBJ whole genome shotgun (WGS) entry which is preliminary data.</text>
</comment>
<dbReference type="AlphaFoldDB" id="A0A1B8Q863"/>
<sequence length="248" mass="27454">MTQQNLRGRKYSGDLYARKWGSKDGFIKMGNVTEFTTTQKVETDVLKSTGKYDYGQAISADIIPQPTEISLKFESFDKHALARALMGEAVDLQASPQVLTNVESVVGLGGFIKLTHNDFDETTFVVKNKSSTVINKKYYELLPDIGMLRFKDGAGVRAGETFTYSGKTKGTAGFSIDGGTLQSFELELYLDGKDRISGNNGILEVPHVKLSSDGDINWFTDDWWQSGLLGTVVKDEDKPVMRFTEFVG</sequence>
<organism evidence="1 2">
    <name type="scientific">Moraxella lacunata</name>
    <dbReference type="NCBI Taxonomy" id="477"/>
    <lineage>
        <taxon>Bacteria</taxon>
        <taxon>Pseudomonadati</taxon>
        <taxon>Pseudomonadota</taxon>
        <taxon>Gammaproteobacteria</taxon>
        <taxon>Moraxellales</taxon>
        <taxon>Moraxellaceae</taxon>
        <taxon>Moraxella</taxon>
    </lineage>
</organism>
<protein>
    <submittedName>
        <fullName evidence="1">Uncharacterized protein</fullName>
    </submittedName>
</protein>